<name>A0ABN2A3X3_9ACTN</name>
<gene>
    <name evidence="3" type="ORF">GCM10009741_05010</name>
</gene>
<sequence length="209" mass="22641">MRITVLLAAAVLLTTACGTEPAGTTRSADSTPSVLPSPPPTPELTRPVVPTKLPSRPTLPKSAYQQLTVHRLTEPDTSLRAPATGFAQVVLACDYEEWSPQEQRNVIERMPANAVRGDYLDARTATRTAEALGSHGDPVATDYLARSFTKDSWPTRKLVTTYDVARGSLTRANVVAARNFYADGCSAKYVAPLLAGVRVSIYAPWTWKL</sequence>
<evidence type="ECO:0008006" key="5">
    <source>
        <dbReference type="Google" id="ProtNLM"/>
    </source>
</evidence>
<dbReference type="Proteomes" id="UP001500363">
    <property type="component" value="Unassembled WGS sequence"/>
</dbReference>
<accession>A0ABN2A3X3</accession>
<evidence type="ECO:0000313" key="3">
    <source>
        <dbReference type="EMBL" id="GAA1510841.1"/>
    </source>
</evidence>
<evidence type="ECO:0000313" key="4">
    <source>
        <dbReference type="Proteomes" id="UP001500363"/>
    </source>
</evidence>
<feature type="signal peptide" evidence="2">
    <location>
        <begin position="1"/>
        <end position="22"/>
    </location>
</feature>
<organism evidence="3 4">
    <name type="scientific">Kribbella lupini</name>
    <dbReference type="NCBI Taxonomy" id="291602"/>
    <lineage>
        <taxon>Bacteria</taxon>
        <taxon>Bacillati</taxon>
        <taxon>Actinomycetota</taxon>
        <taxon>Actinomycetes</taxon>
        <taxon>Propionibacteriales</taxon>
        <taxon>Kribbellaceae</taxon>
        <taxon>Kribbella</taxon>
    </lineage>
</organism>
<keyword evidence="2" id="KW-0732">Signal</keyword>
<dbReference type="PROSITE" id="PS51257">
    <property type="entry name" value="PROKAR_LIPOPROTEIN"/>
    <property type="match status" value="1"/>
</dbReference>
<proteinExistence type="predicted"/>
<comment type="caution">
    <text evidence="3">The sequence shown here is derived from an EMBL/GenBank/DDBJ whole genome shotgun (WGS) entry which is preliminary data.</text>
</comment>
<protein>
    <recommendedName>
        <fullName evidence="5">PknH-like protein</fullName>
    </recommendedName>
</protein>
<reference evidence="3 4" key="1">
    <citation type="journal article" date="2019" name="Int. J. Syst. Evol. Microbiol.">
        <title>The Global Catalogue of Microorganisms (GCM) 10K type strain sequencing project: providing services to taxonomists for standard genome sequencing and annotation.</title>
        <authorList>
            <consortium name="The Broad Institute Genomics Platform"/>
            <consortium name="The Broad Institute Genome Sequencing Center for Infectious Disease"/>
            <person name="Wu L."/>
            <person name="Ma J."/>
        </authorList>
    </citation>
    <scope>NUCLEOTIDE SEQUENCE [LARGE SCALE GENOMIC DNA]</scope>
    <source>
        <strain evidence="3 4">JCM 14303</strain>
    </source>
</reference>
<keyword evidence="4" id="KW-1185">Reference proteome</keyword>
<evidence type="ECO:0000256" key="1">
    <source>
        <dbReference type="SAM" id="MobiDB-lite"/>
    </source>
</evidence>
<feature type="region of interest" description="Disordered" evidence="1">
    <location>
        <begin position="19"/>
        <end position="59"/>
    </location>
</feature>
<dbReference type="RefSeq" id="WP_344168620.1">
    <property type="nucleotide sequence ID" value="NZ_BAAANC010000001.1"/>
</dbReference>
<dbReference type="EMBL" id="BAAANC010000001">
    <property type="protein sequence ID" value="GAA1510841.1"/>
    <property type="molecule type" value="Genomic_DNA"/>
</dbReference>
<feature type="chain" id="PRO_5046810677" description="PknH-like protein" evidence="2">
    <location>
        <begin position="23"/>
        <end position="209"/>
    </location>
</feature>
<evidence type="ECO:0000256" key="2">
    <source>
        <dbReference type="SAM" id="SignalP"/>
    </source>
</evidence>